<gene>
    <name evidence="1" type="ORF">DPMN_173191</name>
</gene>
<dbReference type="AlphaFoldDB" id="A0A9D4IGQ5"/>
<evidence type="ECO:0000313" key="2">
    <source>
        <dbReference type="Proteomes" id="UP000828390"/>
    </source>
</evidence>
<evidence type="ECO:0000313" key="1">
    <source>
        <dbReference type="EMBL" id="KAH3771862.1"/>
    </source>
</evidence>
<protein>
    <submittedName>
        <fullName evidence="1">Uncharacterized protein</fullName>
    </submittedName>
</protein>
<reference evidence="1" key="1">
    <citation type="journal article" date="2019" name="bioRxiv">
        <title>The Genome of the Zebra Mussel, Dreissena polymorpha: A Resource for Invasive Species Research.</title>
        <authorList>
            <person name="McCartney M.A."/>
            <person name="Auch B."/>
            <person name="Kono T."/>
            <person name="Mallez S."/>
            <person name="Zhang Y."/>
            <person name="Obille A."/>
            <person name="Becker A."/>
            <person name="Abrahante J.E."/>
            <person name="Garbe J."/>
            <person name="Badalamenti J.P."/>
            <person name="Herman A."/>
            <person name="Mangelson H."/>
            <person name="Liachko I."/>
            <person name="Sullivan S."/>
            <person name="Sone E.D."/>
            <person name="Koren S."/>
            <person name="Silverstein K.A.T."/>
            <person name="Beckman K.B."/>
            <person name="Gohl D.M."/>
        </authorList>
    </citation>
    <scope>NUCLEOTIDE SEQUENCE</scope>
    <source>
        <strain evidence="1">Duluth1</strain>
        <tissue evidence="1">Whole animal</tissue>
    </source>
</reference>
<keyword evidence="2" id="KW-1185">Reference proteome</keyword>
<reference evidence="1" key="2">
    <citation type="submission" date="2020-11" db="EMBL/GenBank/DDBJ databases">
        <authorList>
            <person name="McCartney M.A."/>
            <person name="Auch B."/>
            <person name="Kono T."/>
            <person name="Mallez S."/>
            <person name="Becker A."/>
            <person name="Gohl D.M."/>
            <person name="Silverstein K.A.T."/>
            <person name="Koren S."/>
            <person name="Bechman K.B."/>
            <person name="Herman A."/>
            <person name="Abrahante J.E."/>
            <person name="Garbe J."/>
        </authorList>
    </citation>
    <scope>NUCLEOTIDE SEQUENCE</scope>
    <source>
        <strain evidence="1">Duluth1</strain>
        <tissue evidence="1">Whole animal</tissue>
    </source>
</reference>
<proteinExistence type="predicted"/>
<dbReference type="EMBL" id="JAIWYP010000009">
    <property type="protein sequence ID" value="KAH3771862.1"/>
    <property type="molecule type" value="Genomic_DNA"/>
</dbReference>
<dbReference type="Proteomes" id="UP000828390">
    <property type="component" value="Unassembled WGS sequence"/>
</dbReference>
<accession>A0A9D4IGQ5</accession>
<comment type="caution">
    <text evidence="1">The sequence shown here is derived from an EMBL/GenBank/DDBJ whole genome shotgun (WGS) entry which is preliminary data.</text>
</comment>
<name>A0A9D4IGQ5_DREPO</name>
<organism evidence="1 2">
    <name type="scientific">Dreissena polymorpha</name>
    <name type="common">Zebra mussel</name>
    <name type="synonym">Mytilus polymorpha</name>
    <dbReference type="NCBI Taxonomy" id="45954"/>
    <lineage>
        <taxon>Eukaryota</taxon>
        <taxon>Metazoa</taxon>
        <taxon>Spiralia</taxon>
        <taxon>Lophotrochozoa</taxon>
        <taxon>Mollusca</taxon>
        <taxon>Bivalvia</taxon>
        <taxon>Autobranchia</taxon>
        <taxon>Heteroconchia</taxon>
        <taxon>Euheterodonta</taxon>
        <taxon>Imparidentia</taxon>
        <taxon>Neoheterodontei</taxon>
        <taxon>Myida</taxon>
        <taxon>Dreissenoidea</taxon>
        <taxon>Dreissenidae</taxon>
        <taxon>Dreissena</taxon>
    </lineage>
</organism>
<sequence>MQVAIFTIMCVPTLLNPDVSHLKPLTPALLDVFEQFPPEIQEKRRRLVPKMKEAKRDGKKAWIAYDTLYIDGRPFPPEIQEKRRRLVPKMKEAKRDGKKAWIAYDTLYIDGRPVSQ</sequence>